<evidence type="ECO:0000256" key="12">
    <source>
        <dbReference type="ARBA" id="ARBA00022884"/>
    </source>
</evidence>
<dbReference type="SUPFAM" id="SSF52540">
    <property type="entry name" value="P-loop containing nucleoside triphosphate hydrolases"/>
    <property type="match status" value="1"/>
</dbReference>
<dbReference type="InterPro" id="IPR003100">
    <property type="entry name" value="PAZ_dom"/>
</dbReference>
<keyword evidence="8" id="KW-0378">Hydrolase</keyword>
<evidence type="ECO:0000256" key="9">
    <source>
        <dbReference type="ARBA" id="ARBA00022806"/>
    </source>
</evidence>
<keyword evidence="9" id="KW-0347">Helicase</keyword>
<evidence type="ECO:0000259" key="21">
    <source>
        <dbReference type="PROSITE" id="PS51327"/>
    </source>
</evidence>
<dbReference type="Gene3D" id="2.170.260.10">
    <property type="entry name" value="paz domain"/>
    <property type="match status" value="1"/>
</dbReference>
<evidence type="ECO:0000256" key="6">
    <source>
        <dbReference type="ARBA" id="ARBA00022741"/>
    </source>
</evidence>
<dbReference type="GO" id="GO:0010267">
    <property type="term" value="P:ta-siRNA processing"/>
    <property type="evidence" value="ECO:0007669"/>
    <property type="project" value="UniProtKB-ARBA"/>
</dbReference>
<evidence type="ECO:0000259" key="16">
    <source>
        <dbReference type="PROSITE" id="PS50137"/>
    </source>
</evidence>
<keyword evidence="3" id="KW-0540">Nuclease</keyword>
<dbReference type="FunFam" id="1.10.1520.10:FF:000004">
    <property type="entry name" value="Endoribonuclease dicer-like 1"/>
    <property type="match status" value="1"/>
</dbReference>
<dbReference type="PROSITE" id="PS50142">
    <property type="entry name" value="RNASE_3_2"/>
    <property type="match status" value="2"/>
</dbReference>
<name>A0A835J084_9MAGN</name>
<dbReference type="SUPFAM" id="SSF54768">
    <property type="entry name" value="dsRNA-binding domain-like"/>
    <property type="match status" value="1"/>
</dbReference>
<dbReference type="SMART" id="SM00487">
    <property type="entry name" value="DEXDc"/>
    <property type="match status" value="1"/>
</dbReference>
<dbReference type="OrthoDB" id="6513042at2759"/>
<dbReference type="InterPro" id="IPR014001">
    <property type="entry name" value="Helicase_ATP-bd"/>
</dbReference>
<dbReference type="GO" id="GO:0003723">
    <property type="term" value="F:RNA binding"/>
    <property type="evidence" value="ECO:0007669"/>
    <property type="project" value="UniProtKB-UniRule"/>
</dbReference>
<dbReference type="Pfam" id="PF00636">
    <property type="entry name" value="Ribonuclease_3"/>
    <property type="match status" value="2"/>
</dbReference>
<evidence type="ECO:0000256" key="1">
    <source>
        <dbReference type="ARBA" id="ARBA00001936"/>
    </source>
</evidence>
<comment type="caution">
    <text evidence="22">The sequence shown here is derived from an EMBL/GenBank/DDBJ whole genome shotgun (WGS) entry which is preliminary data.</text>
</comment>
<keyword evidence="23" id="KW-1185">Reference proteome</keyword>
<dbReference type="InterPro" id="IPR014720">
    <property type="entry name" value="dsRBD_dom"/>
</dbReference>
<dbReference type="PROSITE" id="PS51194">
    <property type="entry name" value="HELICASE_CTER"/>
    <property type="match status" value="1"/>
</dbReference>
<dbReference type="InterPro" id="IPR000999">
    <property type="entry name" value="RNase_III_dom"/>
</dbReference>
<dbReference type="InterPro" id="IPR011545">
    <property type="entry name" value="DEAD/DEAH_box_helicase_dom"/>
</dbReference>
<feature type="domain" description="RNase III" evidence="17">
    <location>
        <begin position="1011"/>
        <end position="1145"/>
    </location>
</feature>
<dbReference type="PANTHER" id="PTHR14950">
    <property type="entry name" value="DICER-RELATED"/>
    <property type="match status" value="1"/>
</dbReference>
<dbReference type="SMART" id="SM00535">
    <property type="entry name" value="RIBOc"/>
    <property type="match status" value="2"/>
</dbReference>
<dbReference type="SMART" id="SM00490">
    <property type="entry name" value="HELICc"/>
    <property type="match status" value="1"/>
</dbReference>
<dbReference type="SUPFAM" id="SSF101690">
    <property type="entry name" value="PAZ domain"/>
    <property type="match status" value="1"/>
</dbReference>
<dbReference type="CDD" id="cd00593">
    <property type="entry name" value="RIBOc"/>
    <property type="match status" value="2"/>
</dbReference>
<dbReference type="GO" id="GO:0004386">
    <property type="term" value="F:helicase activity"/>
    <property type="evidence" value="ECO:0007669"/>
    <property type="project" value="UniProtKB-KW"/>
</dbReference>
<dbReference type="PROSITE" id="PS50137">
    <property type="entry name" value="DS_RBD"/>
    <property type="match status" value="1"/>
</dbReference>
<dbReference type="Gene3D" id="1.10.1520.10">
    <property type="entry name" value="Ribonuclease III domain"/>
    <property type="match status" value="2"/>
</dbReference>
<dbReference type="Pfam" id="PF03368">
    <property type="entry name" value="Dicer_dimer"/>
    <property type="match status" value="1"/>
</dbReference>
<dbReference type="InterPro" id="IPR027417">
    <property type="entry name" value="P-loop_NTPase"/>
</dbReference>
<dbReference type="PROSITE" id="PS50821">
    <property type="entry name" value="PAZ"/>
    <property type="match status" value="1"/>
</dbReference>
<dbReference type="InterPro" id="IPR005034">
    <property type="entry name" value="Dicer_dimerisation"/>
</dbReference>
<evidence type="ECO:0000256" key="8">
    <source>
        <dbReference type="ARBA" id="ARBA00022801"/>
    </source>
</evidence>
<dbReference type="FunFam" id="3.40.50.300:FF:000705">
    <property type="entry name" value="Endoribonuclease dicer-like protein"/>
    <property type="match status" value="1"/>
</dbReference>
<dbReference type="InterPro" id="IPR038248">
    <property type="entry name" value="Dicer_dimer_sf"/>
</dbReference>
<dbReference type="InterPro" id="IPR036389">
    <property type="entry name" value="RNase_III_sf"/>
</dbReference>
<keyword evidence="4" id="KW-0479">Metal-binding</keyword>
<dbReference type="GO" id="GO:0046872">
    <property type="term" value="F:metal ion binding"/>
    <property type="evidence" value="ECO:0007669"/>
    <property type="project" value="UniProtKB-KW"/>
</dbReference>
<reference evidence="22 23" key="1">
    <citation type="submission" date="2020-10" db="EMBL/GenBank/DDBJ databases">
        <title>The Coptis chinensis genome and diversification of protoberbering-type alkaloids.</title>
        <authorList>
            <person name="Wang B."/>
            <person name="Shu S."/>
            <person name="Song C."/>
            <person name="Liu Y."/>
        </authorList>
    </citation>
    <scope>NUCLEOTIDE SEQUENCE [LARGE SCALE GENOMIC DNA]</scope>
    <source>
        <strain evidence="22">HL-2020</strain>
        <tissue evidence="22">Leaf</tissue>
    </source>
</reference>
<evidence type="ECO:0000256" key="13">
    <source>
        <dbReference type="ARBA" id="ARBA00023211"/>
    </source>
</evidence>
<dbReference type="PROSITE" id="PS00517">
    <property type="entry name" value="RNASE_3_1"/>
    <property type="match status" value="1"/>
</dbReference>
<evidence type="ECO:0000313" key="23">
    <source>
        <dbReference type="Proteomes" id="UP000631114"/>
    </source>
</evidence>
<comment type="similarity">
    <text evidence="14 15">Belongs to the helicase family. Dicer subfamily.</text>
</comment>
<evidence type="ECO:0000256" key="7">
    <source>
        <dbReference type="ARBA" id="ARBA00022759"/>
    </source>
</evidence>
<dbReference type="Proteomes" id="UP000631114">
    <property type="component" value="Unassembled WGS sequence"/>
</dbReference>
<dbReference type="SMART" id="SM00949">
    <property type="entry name" value="PAZ"/>
    <property type="match status" value="1"/>
</dbReference>
<gene>
    <name evidence="22" type="ORF">IFM89_038488</name>
</gene>
<evidence type="ECO:0000259" key="17">
    <source>
        <dbReference type="PROSITE" id="PS50142"/>
    </source>
</evidence>
<dbReference type="Pfam" id="PF00035">
    <property type="entry name" value="dsrm"/>
    <property type="match status" value="1"/>
</dbReference>
<evidence type="ECO:0000259" key="19">
    <source>
        <dbReference type="PROSITE" id="PS51192"/>
    </source>
</evidence>
<dbReference type="Gene3D" id="3.40.50.300">
    <property type="entry name" value="P-loop containing nucleotide triphosphate hydrolases"/>
    <property type="match status" value="2"/>
</dbReference>
<feature type="domain" description="DRBM" evidence="16">
    <location>
        <begin position="1355"/>
        <end position="1421"/>
    </location>
</feature>
<dbReference type="Pfam" id="PF02170">
    <property type="entry name" value="PAZ"/>
    <property type="match status" value="1"/>
</dbReference>
<dbReference type="FunFam" id="3.30.160.380:FF:000001">
    <property type="entry name" value="Endoribonuclease dicer-like 1"/>
    <property type="match status" value="1"/>
</dbReference>
<feature type="domain" description="Dicer dsRNA-binding fold" evidence="21">
    <location>
        <begin position="577"/>
        <end position="663"/>
    </location>
</feature>
<protein>
    <submittedName>
        <fullName evidence="22">Uncharacterized protein</fullName>
    </submittedName>
</protein>
<accession>A0A835J084</accession>
<dbReference type="SUPFAM" id="SSF69065">
    <property type="entry name" value="RNase III domain-like"/>
    <property type="match status" value="2"/>
</dbReference>
<proteinExistence type="inferred from homology"/>
<evidence type="ECO:0000256" key="2">
    <source>
        <dbReference type="ARBA" id="ARBA00001946"/>
    </source>
</evidence>
<feature type="domain" description="PAZ" evidence="18">
    <location>
        <begin position="835"/>
        <end position="949"/>
    </location>
</feature>
<dbReference type="Pfam" id="PF00271">
    <property type="entry name" value="Helicase_C"/>
    <property type="match status" value="1"/>
</dbReference>
<dbReference type="GO" id="GO:0005524">
    <property type="term" value="F:ATP binding"/>
    <property type="evidence" value="ECO:0007669"/>
    <property type="project" value="UniProtKB-KW"/>
</dbReference>
<feature type="domain" description="Helicase C-terminal" evidence="20">
    <location>
        <begin position="387"/>
        <end position="573"/>
    </location>
</feature>
<feature type="domain" description="RNase III" evidence="17">
    <location>
        <begin position="1182"/>
        <end position="1329"/>
    </location>
</feature>
<evidence type="ECO:0000259" key="18">
    <source>
        <dbReference type="PROSITE" id="PS50821"/>
    </source>
</evidence>
<dbReference type="CDD" id="cd18034">
    <property type="entry name" value="DEXHc_dicer"/>
    <property type="match status" value="1"/>
</dbReference>
<dbReference type="EMBL" id="JADFTS010000001">
    <property type="protein sequence ID" value="KAF9626654.1"/>
    <property type="molecule type" value="Genomic_DNA"/>
</dbReference>
<dbReference type="Pfam" id="PF00270">
    <property type="entry name" value="DEAD"/>
    <property type="match status" value="1"/>
</dbReference>
<keyword evidence="13" id="KW-0464">Manganese</keyword>
<dbReference type="PANTHER" id="PTHR14950:SF70">
    <property type="entry name" value="ENDORIBONUCLEASE DICER HOMOLOG 2"/>
    <property type="match status" value="1"/>
</dbReference>
<keyword evidence="11" id="KW-0460">Magnesium</keyword>
<dbReference type="PROSITE" id="PS51327">
    <property type="entry name" value="DICER_DSRBF"/>
    <property type="match status" value="1"/>
</dbReference>
<evidence type="ECO:0000256" key="4">
    <source>
        <dbReference type="ARBA" id="ARBA00022723"/>
    </source>
</evidence>
<evidence type="ECO:0000256" key="5">
    <source>
        <dbReference type="ARBA" id="ARBA00022737"/>
    </source>
</evidence>
<dbReference type="GO" id="GO:0004525">
    <property type="term" value="F:ribonuclease III activity"/>
    <property type="evidence" value="ECO:0007669"/>
    <property type="project" value="InterPro"/>
</dbReference>
<dbReference type="Gene3D" id="3.30.160.380">
    <property type="entry name" value="Dicer dimerisation domain"/>
    <property type="match status" value="1"/>
</dbReference>
<evidence type="ECO:0000256" key="11">
    <source>
        <dbReference type="ARBA" id="ARBA00022842"/>
    </source>
</evidence>
<keyword evidence="6" id="KW-0547">Nucleotide-binding</keyword>
<keyword evidence="12 15" id="KW-0694">RNA-binding</keyword>
<dbReference type="GO" id="GO:0005737">
    <property type="term" value="C:cytoplasm"/>
    <property type="evidence" value="ECO:0007669"/>
    <property type="project" value="TreeGrafter"/>
</dbReference>
<evidence type="ECO:0000256" key="3">
    <source>
        <dbReference type="ARBA" id="ARBA00022722"/>
    </source>
</evidence>
<evidence type="ECO:0000313" key="22">
    <source>
        <dbReference type="EMBL" id="KAF9626654.1"/>
    </source>
</evidence>
<keyword evidence="7" id="KW-0255">Endonuclease</keyword>
<dbReference type="InterPro" id="IPR001650">
    <property type="entry name" value="Helicase_C-like"/>
</dbReference>
<dbReference type="PROSITE" id="PS51192">
    <property type="entry name" value="HELICASE_ATP_BIND_1"/>
    <property type="match status" value="1"/>
</dbReference>
<dbReference type="GO" id="GO:0005634">
    <property type="term" value="C:nucleus"/>
    <property type="evidence" value="ECO:0007669"/>
    <property type="project" value="TreeGrafter"/>
</dbReference>
<comment type="cofactor">
    <cofactor evidence="1">
        <name>Mn(2+)</name>
        <dbReference type="ChEBI" id="CHEBI:29035"/>
    </cofactor>
</comment>
<comment type="cofactor">
    <cofactor evidence="2">
        <name>Mg(2+)</name>
        <dbReference type="ChEBI" id="CHEBI:18420"/>
    </cofactor>
</comment>
<evidence type="ECO:0000256" key="14">
    <source>
        <dbReference type="ARBA" id="ARBA00035116"/>
    </source>
</evidence>
<sequence>MKKRIINVVDNNSNNQESWKKPHKLMSPNEIIDPQSFARSYQLDALEKAMQRNTIVYLETGSGKTLIAIMLIRAYAYQLRKPSPFIAVFMVPTVHLVKQQAEVVSMHTDLKVGKYWGEMGVDFWDANTWKDEIDSHEVLVMTPRILLDALRHGFFKLDIINLLIFDECHNAKGNSDYACILKEFYHPQLYSTPTHLPRIFGMTACIIKSKGEKSPEAYAKKILEFENLLNSKVFTVVNESVLAEFIPISTPKLKLYKRIDLPNALALRLENELVKLRTRYVQKLKNASEDSSVKKILRLCETFLFCMKDLGVWSACQASKALSCTETDVYFWGPKDGGASRKNVRSFSEAFLDVISGYIPSGSNWCIGNDLNANLDAGLLTSRVNCLIESLMEYREAKHLRCIIFVERVITAIVLQSLLSEVMLPNGWSVTYMAGNRAGLNTQKRNEQFNIIDAFRNGALTFTFSWITYGGRIQVNIIVATEILEEGLDVQSCNLVIRFDPSKTVCSFIQSRGRARMEGGDASEFSRVNSYLASGEIMREESLRYSSFPCAPRKSEMHDEEFYLVETTGALVSLSSSVATIYYYCSQLPSDGYFNPTPRFIFDEESKVCTLHLPKSCPLETVCVQGPKDILKKLVCLEACKKLHEIGALNDNLIPESVEDDTYANDLGDISYEEQESYYPGELVFNWPSHIEEIYHCYTIEMQQNFDDDVSFENIILAVKSNLGNDFTHMDFELFAKKGSVGVNVVYAGTILLSPERVSVATKFQVALLRLLINQKWNRFADALDKHQQNDTVPRISYLLLPSTNADGKSPTIHWDCISSLLTLNWHRSHCPEKSCLNYVHTKDKEICRGMLMNSLVVTPHNGYVYCISGSLDGLDGNSVMKSKGEALRYKEYYQSKHGIKLRHEGQTLLRGRHVFTVQNCLRRQSNPKEKESTAAYVELPPELCKIIMSCISLGTLKSYSLVPSIMHRIESIVLALHVKKLQTGHLVSNIQIPTMKVPMFFLPRKYSVVLILEAITTKKCQEEFSLESLETLGDSFLKYAVGQQLFKRNKNHHEGLLSGHRERMVSNSALCKLGCKRKLQGFVRYECFDPKCWVVPGDLGLSGLVEASFSTSGQLYVMGSRHMKTKVIADVVEGLIGAYLTAGGEPAALHFLDWLGLKVDFSEEISNGVQFAMQPERHINVVELESLLDYRFRDQSLLLEALTHGSYQLPGISRCYQRLEFLGDSVLDFLITSYMYNLYPGMSPGQLTDLRSSAVNNDCYAFAAIKAELHKHILHTSPLLLEQIKNFVESFGKLSLQSTNGWESETTVPKVLGDIIESLAGAILVDSGYSIETVWNCIRPILEPLATLDTMKLHPVKELGELCQRDSYENKTSVSYVDGKASITITVEANGVSYTDTRTGMNKKTAKKLAAKTVLEKLNASTTK</sequence>
<dbReference type="InterPro" id="IPR036085">
    <property type="entry name" value="PAZ_dom_sf"/>
</dbReference>
<keyword evidence="10" id="KW-0067">ATP-binding</keyword>
<evidence type="ECO:0000256" key="15">
    <source>
        <dbReference type="PROSITE-ProRule" id="PRU00657"/>
    </source>
</evidence>
<organism evidence="22 23">
    <name type="scientific">Coptis chinensis</name>
    <dbReference type="NCBI Taxonomy" id="261450"/>
    <lineage>
        <taxon>Eukaryota</taxon>
        <taxon>Viridiplantae</taxon>
        <taxon>Streptophyta</taxon>
        <taxon>Embryophyta</taxon>
        <taxon>Tracheophyta</taxon>
        <taxon>Spermatophyta</taxon>
        <taxon>Magnoliopsida</taxon>
        <taxon>Ranunculales</taxon>
        <taxon>Ranunculaceae</taxon>
        <taxon>Coptidoideae</taxon>
        <taxon>Coptis</taxon>
    </lineage>
</organism>
<dbReference type="Gene3D" id="3.30.160.20">
    <property type="match status" value="1"/>
</dbReference>
<keyword evidence="5" id="KW-0677">Repeat</keyword>
<evidence type="ECO:0000256" key="10">
    <source>
        <dbReference type="ARBA" id="ARBA00022840"/>
    </source>
</evidence>
<feature type="domain" description="Helicase ATP-binding" evidence="19">
    <location>
        <begin position="45"/>
        <end position="213"/>
    </location>
</feature>
<evidence type="ECO:0000259" key="20">
    <source>
        <dbReference type="PROSITE" id="PS51194"/>
    </source>
</evidence>